<accession>A0A8T1VGR1</accession>
<comment type="caution">
    <text evidence="2">The sequence shown here is derived from an EMBL/GenBank/DDBJ whole genome shotgun (WGS) entry which is preliminary data.</text>
</comment>
<feature type="region of interest" description="Disordered" evidence="1">
    <location>
        <begin position="1"/>
        <end position="88"/>
    </location>
</feature>
<feature type="compositionally biased region" description="Polar residues" evidence="1">
    <location>
        <begin position="23"/>
        <end position="36"/>
    </location>
</feature>
<evidence type="ECO:0000256" key="1">
    <source>
        <dbReference type="SAM" id="MobiDB-lite"/>
    </source>
</evidence>
<evidence type="ECO:0000313" key="3">
    <source>
        <dbReference type="Proteomes" id="UP000694044"/>
    </source>
</evidence>
<keyword evidence="3" id="KW-1185">Reference proteome</keyword>
<evidence type="ECO:0000313" key="2">
    <source>
        <dbReference type="EMBL" id="KAG7379328.1"/>
    </source>
</evidence>
<reference evidence="2" key="1">
    <citation type="submission" date="2021-02" db="EMBL/GenBank/DDBJ databases">
        <authorList>
            <person name="Palmer J.M."/>
        </authorList>
    </citation>
    <scope>NUCLEOTIDE SEQUENCE</scope>
    <source>
        <strain evidence="2">SCRP734</strain>
    </source>
</reference>
<gene>
    <name evidence="2" type="ORF">PHYPSEUDO_008729</name>
</gene>
<organism evidence="2 3">
    <name type="scientific">Phytophthora pseudosyringae</name>
    <dbReference type="NCBI Taxonomy" id="221518"/>
    <lineage>
        <taxon>Eukaryota</taxon>
        <taxon>Sar</taxon>
        <taxon>Stramenopiles</taxon>
        <taxon>Oomycota</taxon>
        <taxon>Peronosporomycetes</taxon>
        <taxon>Peronosporales</taxon>
        <taxon>Peronosporaceae</taxon>
        <taxon>Phytophthora</taxon>
    </lineage>
</organism>
<dbReference type="Proteomes" id="UP000694044">
    <property type="component" value="Unassembled WGS sequence"/>
</dbReference>
<dbReference type="EMBL" id="JAGDFM010000355">
    <property type="protein sequence ID" value="KAG7379328.1"/>
    <property type="molecule type" value="Genomic_DNA"/>
</dbReference>
<dbReference type="AlphaFoldDB" id="A0A8T1VGR1"/>
<feature type="compositionally biased region" description="Gly residues" evidence="1">
    <location>
        <begin position="10"/>
        <end position="21"/>
    </location>
</feature>
<sequence>MGADNDAGSAGSGDHGSGGGDSTQAGPQANVASQGSGFIDLTGAGSGHGRGSAGQHYTPPPPPPPQRSGSGQETGCPAQREGRAAPMPVMMWLKPVRAEVRRQAVTMGVEWTGAQLYHEVAARREGEA</sequence>
<name>A0A8T1VGR1_9STRA</name>
<proteinExistence type="predicted"/>
<dbReference type="OrthoDB" id="141531at2759"/>
<protein>
    <submittedName>
        <fullName evidence="2">Uncharacterized protein</fullName>
    </submittedName>
</protein>